<organism evidence="3 4">
    <name type="scientific">Paramecium sonneborni</name>
    <dbReference type="NCBI Taxonomy" id="65129"/>
    <lineage>
        <taxon>Eukaryota</taxon>
        <taxon>Sar</taxon>
        <taxon>Alveolata</taxon>
        <taxon>Ciliophora</taxon>
        <taxon>Intramacronucleata</taxon>
        <taxon>Oligohymenophorea</taxon>
        <taxon>Peniculida</taxon>
        <taxon>Parameciidae</taxon>
        <taxon>Paramecium</taxon>
    </lineage>
</organism>
<dbReference type="AlphaFoldDB" id="A0A8S1MLN8"/>
<comment type="caution">
    <text evidence="3">The sequence shown here is derived from an EMBL/GenBank/DDBJ whole genome shotgun (WGS) entry which is preliminary data.</text>
</comment>
<feature type="coiled-coil region" evidence="1">
    <location>
        <begin position="115"/>
        <end position="142"/>
    </location>
</feature>
<dbReference type="Proteomes" id="UP000692954">
    <property type="component" value="Unassembled WGS sequence"/>
</dbReference>
<feature type="signal peptide" evidence="2">
    <location>
        <begin position="1"/>
        <end position="17"/>
    </location>
</feature>
<dbReference type="EMBL" id="CAJJDN010000042">
    <property type="protein sequence ID" value="CAD8081937.1"/>
    <property type="molecule type" value="Genomic_DNA"/>
</dbReference>
<evidence type="ECO:0000313" key="4">
    <source>
        <dbReference type="Proteomes" id="UP000692954"/>
    </source>
</evidence>
<evidence type="ECO:0000313" key="3">
    <source>
        <dbReference type="EMBL" id="CAD8081937.1"/>
    </source>
</evidence>
<reference evidence="3" key="1">
    <citation type="submission" date="2021-01" db="EMBL/GenBank/DDBJ databases">
        <authorList>
            <consortium name="Genoscope - CEA"/>
            <person name="William W."/>
        </authorList>
    </citation>
    <scope>NUCLEOTIDE SEQUENCE</scope>
</reference>
<keyword evidence="2" id="KW-0732">Signal</keyword>
<sequence>MKFSLVIPILLIIGSMAADFDQQVEELQNSNFGQTILQTILMELQTGDPVVSNLINMIQSLETTLENEQERDDKRIARIQQNCDIDINTLKDQINQNTVNSLTLKSELDSLNPQKVSAVASLERKNNEINDLKTELNYQSHKRETETLTYQVILDNLEQALFGVNQVKGYFNSYLDVLVKNRKRFEKPESSFLQETYSFKYDQTEIDDVDDQGMQFTSFTQVAAKVNKLKHHIHLEGYRAMIEMMSRLANKAQDEPSQAEVLTRKVLSILKQIENYIQSERIREDQAESLRQGNFDLLKTLLSDQLVQASQDRTYMEGLVESLSTRIQQASNEKFEVDQKIVTKTKELDNRETDCRLKNNEYETDTANRIKQKRVVAVAVDLISSKLGQLKRKLLAN</sequence>
<keyword evidence="4" id="KW-1185">Reference proteome</keyword>
<evidence type="ECO:0000256" key="1">
    <source>
        <dbReference type="SAM" id="Coils"/>
    </source>
</evidence>
<dbReference type="OrthoDB" id="290107at2759"/>
<proteinExistence type="predicted"/>
<name>A0A8S1MLN8_9CILI</name>
<keyword evidence="1" id="KW-0175">Coiled coil</keyword>
<gene>
    <name evidence="3" type="ORF">PSON_ATCC_30995.1.T0420296</name>
</gene>
<evidence type="ECO:0000256" key="2">
    <source>
        <dbReference type="SAM" id="SignalP"/>
    </source>
</evidence>
<feature type="chain" id="PRO_5035803622" evidence="2">
    <location>
        <begin position="18"/>
        <end position="397"/>
    </location>
</feature>
<accession>A0A8S1MLN8</accession>
<protein>
    <submittedName>
        <fullName evidence="3">Uncharacterized protein</fullName>
    </submittedName>
</protein>